<dbReference type="AlphaFoldDB" id="A0A842HUQ6"/>
<dbReference type="InterPro" id="IPR009061">
    <property type="entry name" value="DNA-bd_dom_put_sf"/>
</dbReference>
<evidence type="ECO:0000313" key="3">
    <source>
        <dbReference type="EMBL" id="MBC2776732.1"/>
    </source>
</evidence>
<feature type="domain" description="Helix-turn-helix" evidence="2">
    <location>
        <begin position="19"/>
        <end position="65"/>
    </location>
</feature>
<sequence length="159" mass="17672">MPGKRINPRLPKVHRAYAVDEAARLLGVHKNTIWTWVKSGLPTIDKSRPALMLGSDLREWLSQRRKAAKQPCPPGTIYCMKCRQPRAPALGLAEYTTCNAISGDLSALCEICETVMHRRTCLADLSKVLPGLDVLIREGPSSLREQPNPSPNCDKQKDD</sequence>
<dbReference type="RefSeq" id="WP_185799993.1">
    <property type="nucleotide sequence ID" value="NZ_JACJVJ010000001.1"/>
</dbReference>
<dbReference type="EMBL" id="JACJVJ010000001">
    <property type="protein sequence ID" value="MBC2776732.1"/>
    <property type="molecule type" value="Genomic_DNA"/>
</dbReference>
<evidence type="ECO:0000313" key="4">
    <source>
        <dbReference type="Proteomes" id="UP000564378"/>
    </source>
</evidence>
<accession>A0A842HUQ6</accession>
<feature type="compositionally biased region" description="Polar residues" evidence="1">
    <location>
        <begin position="143"/>
        <end position="153"/>
    </location>
</feature>
<organism evidence="3 4">
    <name type="scientific">Parasphingopyxis marina</name>
    <dbReference type="NCBI Taxonomy" id="2761622"/>
    <lineage>
        <taxon>Bacteria</taxon>
        <taxon>Pseudomonadati</taxon>
        <taxon>Pseudomonadota</taxon>
        <taxon>Alphaproteobacteria</taxon>
        <taxon>Sphingomonadales</taxon>
        <taxon>Sphingomonadaceae</taxon>
        <taxon>Parasphingopyxis</taxon>
    </lineage>
</organism>
<reference evidence="3 4" key="1">
    <citation type="submission" date="2020-08" db="EMBL/GenBank/DDBJ databases">
        <title>Draft genome sequence of Parasphingopyxis sp. GrpM-11.</title>
        <authorList>
            <person name="Oh J."/>
            <person name="Roh D.-H."/>
        </authorList>
    </citation>
    <scope>NUCLEOTIDE SEQUENCE [LARGE SCALE GENOMIC DNA]</scope>
    <source>
        <strain evidence="3 4">GrpM-11</strain>
    </source>
</reference>
<dbReference type="InterPro" id="IPR036388">
    <property type="entry name" value="WH-like_DNA-bd_sf"/>
</dbReference>
<keyword evidence="4" id="KW-1185">Reference proteome</keyword>
<dbReference type="Pfam" id="PF12728">
    <property type="entry name" value="HTH_17"/>
    <property type="match status" value="1"/>
</dbReference>
<dbReference type="SUPFAM" id="SSF46955">
    <property type="entry name" value="Putative DNA-binding domain"/>
    <property type="match status" value="1"/>
</dbReference>
<protein>
    <submittedName>
        <fullName evidence="3">Helix-turn-helix domain-containing protein</fullName>
    </submittedName>
</protein>
<proteinExistence type="predicted"/>
<comment type="caution">
    <text evidence="3">The sequence shown here is derived from an EMBL/GenBank/DDBJ whole genome shotgun (WGS) entry which is preliminary data.</text>
</comment>
<dbReference type="Proteomes" id="UP000564378">
    <property type="component" value="Unassembled WGS sequence"/>
</dbReference>
<evidence type="ECO:0000259" key="2">
    <source>
        <dbReference type="Pfam" id="PF12728"/>
    </source>
</evidence>
<gene>
    <name evidence="3" type="ORF">H6P80_03780</name>
</gene>
<name>A0A842HUQ6_9SPHN</name>
<evidence type="ECO:0000256" key="1">
    <source>
        <dbReference type="SAM" id="MobiDB-lite"/>
    </source>
</evidence>
<dbReference type="InterPro" id="IPR041657">
    <property type="entry name" value="HTH_17"/>
</dbReference>
<feature type="region of interest" description="Disordered" evidence="1">
    <location>
        <begin position="139"/>
        <end position="159"/>
    </location>
</feature>
<dbReference type="Gene3D" id="1.10.10.10">
    <property type="entry name" value="Winged helix-like DNA-binding domain superfamily/Winged helix DNA-binding domain"/>
    <property type="match status" value="1"/>
</dbReference>